<feature type="active site" description="Proton donor/acceptor" evidence="7">
    <location>
        <position position="240"/>
    </location>
</feature>
<dbReference type="AlphaFoldDB" id="A0A928Q1N4"/>
<dbReference type="GO" id="GO:0008360">
    <property type="term" value="P:regulation of cell shape"/>
    <property type="evidence" value="ECO:0007669"/>
    <property type="project" value="UniProtKB-UniRule"/>
</dbReference>
<dbReference type="InterPro" id="IPR005490">
    <property type="entry name" value="LD_TPept_cat_dom"/>
</dbReference>
<reference evidence="13" key="1">
    <citation type="submission" date="2019-04" db="EMBL/GenBank/DDBJ databases">
        <title>Evolution of Biomass-Degrading Anaerobic Consortia Revealed by Metagenomics.</title>
        <authorList>
            <person name="Peng X."/>
        </authorList>
    </citation>
    <scope>NUCLEOTIDE SEQUENCE</scope>
    <source>
        <strain evidence="13">SIG551</strain>
    </source>
</reference>
<dbReference type="PANTHER" id="PTHR30582:SF2">
    <property type="entry name" value="L,D-TRANSPEPTIDASE YCIB-RELATED"/>
    <property type="match status" value="1"/>
</dbReference>
<dbReference type="Pfam" id="PF08239">
    <property type="entry name" value="SH3_3"/>
    <property type="match status" value="1"/>
</dbReference>
<dbReference type="EMBL" id="SVNY01000001">
    <property type="protein sequence ID" value="MBE6832048.1"/>
    <property type="molecule type" value="Genomic_DNA"/>
</dbReference>
<evidence type="ECO:0000256" key="4">
    <source>
        <dbReference type="ARBA" id="ARBA00022960"/>
    </source>
</evidence>
<dbReference type="GO" id="GO:0016740">
    <property type="term" value="F:transferase activity"/>
    <property type="evidence" value="ECO:0007669"/>
    <property type="project" value="UniProtKB-KW"/>
</dbReference>
<dbReference type="CDD" id="cd16913">
    <property type="entry name" value="YkuD_like"/>
    <property type="match status" value="1"/>
</dbReference>
<dbReference type="InterPro" id="IPR050979">
    <property type="entry name" value="LD-transpeptidase"/>
</dbReference>
<feature type="active site" description="Nucleophile" evidence="7">
    <location>
        <position position="266"/>
    </location>
</feature>
<feature type="compositionally biased region" description="Low complexity" evidence="8">
    <location>
        <begin position="40"/>
        <end position="53"/>
    </location>
</feature>
<evidence type="ECO:0000313" key="14">
    <source>
        <dbReference type="Proteomes" id="UP000754750"/>
    </source>
</evidence>
<dbReference type="InterPro" id="IPR038063">
    <property type="entry name" value="Transpep_catalytic_dom"/>
</dbReference>
<keyword evidence="2" id="KW-0728">SH3 domain</keyword>
<dbReference type="GO" id="GO:0071972">
    <property type="term" value="F:peptidoglycan L,D-transpeptidase activity"/>
    <property type="evidence" value="ECO:0007669"/>
    <property type="project" value="TreeGrafter"/>
</dbReference>
<comment type="pathway">
    <text evidence="1 7">Cell wall biogenesis; peptidoglycan biosynthesis.</text>
</comment>
<evidence type="ECO:0000256" key="3">
    <source>
        <dbReference type="ARBA" id="ARBA00022679"/>
    </source>
</evidence>
<dbReference type="InterPro" id="IPR001452">
    <property type="entry name" value="SH3_domain"/>
</dbReference>
<dbReference type="GO" id="GO:0018104">
    <property type="term" value="P:peptidoglycan-protein cross-linking"/>
    <property type="evidence" value="ECO:0007669"/>
    <property type="project" value="TreeGrafter"/>
</dbReference>
<dbReference type="GO" id="GO:0071555">
    <property type="term" value="P:cell wall organization"/>
    <property type="evidence" value="ECO:0007669"/>
    <property type="project" value="UniProtKB-UniRule"/>
</dbReference>
<feature type="domain" description="L,D-TPase catalytic" evidence="12">
    <location>
        <begin position="169"/>
        <end position="290"/>
    </location>
</feature>
<dbReference type="Gene3D" id="2.30.30.40">
    <property type="entry name" value="SH3 Domains"/>
    <property type="match status" value="1"/>
</dbReference>
<dbReference type="PROSITE" id="PS51781">
    <property type="entry name" value="SH3B"/>
    <property type="match status" value="1"/>
</dbReference>
<dbReference type="Gene3D" id="2.40.440.10">
    <property type="entry name" value="L,D-transpeptidase catalytic domain-like"/>
    <property type="match status" value="1"/>
</dbReference>
<proteinExistence type="predicted"/>
<feature type="region of interest" description="Disordered" evidence="8">
    <location>
        <begin position="38"/>
        <end position="75"/>
    </location>
</feature>
<evidence type="ECO:0000313" key="13">
    <source>
        <dbReference type="EMBL" id="MBE6832048.1"/>
    </source>
</evidence>
<protein>
    <submittedName>
        <fullName evidence="13">L,D-transpeptidase catalytic domain protein</fullName>
    </submittedName>
</protein>
<dbReference type="SUPFAM" id="SSF50044">
    <property type="entry name" value="SH3-domain"/>
    <property type="match status" value="1"/>
</dbReference>
<evidence type="ECO:0000256" key="2">
    <source>
        <dbReference type="ARBA" id="ARBA00022443"/>
    </source>
</evidence>
<evidence type="ECO:0000256" key="9">
    <source>
        <dbReference type="SAM" id="SignalP"/>
    </source>
</evidence>
<dbReference type="PROSITE" id="PS51257">
    <property type="entry name" value="PROKAR_LIPOPROTEIN"/>
    <property type="match status" value="1"/>
</dbReference>
<evidence type="ECO:0000256" key="6">
    <source>
        <dbReference type="ARBA" id="ARBA00023316"/>
    </source>
</evidence>
<feature type="chain" id="PRO_5037251492" evidence="9">
    <location>
        <begin position="31"/>
        <end position="290"/>
    </location>
</feature>
<evidence type="ECO:0000259" key="10">
    <source>
        <dbReference type="PROSITE" id="PS50002"/>
    </source>
</evidence>
<dbReference type="InterPro" id="IPR036028">
    <property type="entry name" value="SH3-like_dom_sf"/>
</dbReference>
<dbReference type="PROSITE" id="PS50002">
    <property type="entry name" value="SH3"/>
    <property type="match status" value="1"/>
</dbReference>
<dbReference type="PROSITE" id="PS52029">
    <property type="entry name" value="LD_TPASE"/>
    <property type="match status" value="1"/>
</dbReference>
<evidence type="ECO:0000256" key="1">
    <source>
        <dbReference type="ARBA" id="ARBA00004752"/>
    </source>
</evidence>
<dbReference type="SMART" id="SM00287">
    <property type="entry name" value="SH3b"/>
    <property type="match status" value="1"/>
</dbReference>
<accession>A0A928Q1N4</accession>
<keyword evidence="4 7" id="KW-0133">Cell shape</keyword>
<name>A0A928Q1N4_9FIRM</name>
<dbReference type="Proteomes" id="UP000754750">
    <property type="component" value="Unassembled WGS sequence"/>
</dbReference>
<keyword evidence="9" id="KW-0732">Signal</keyword>
<dbReference type="Pfam" id="PF03734">
    <property type="entry name" value="YkuD"/>
    <property type="match status" value="1"/>
</dbReference>
<evidence type="ECO:0000259" key="11">
    <source>
        <dbReference type="PROSITE" id="PS51781"/>
    </source>
</evidence>
<dbReference type="GO" id="GO:0005576">
    <property type="term" value="C:extracellular region"/>
    <property type="evidence" value="ECO:0007669"/>
    <property type="project" value="TreeGrafter"/>
</dbReference>
<comment type="caution">
    <text evidence="13">The sequence shown here is derived from an EMBL/GenBank/DDBJ whole genome shotgun (WGS) entry which is preliminary data.</text>
</comment>
<sequence length="290" mass="31875">MMRRQNRKPKKWIALLLAAAACLTAGYALQNVDVLHTPQPNSSAVAPTSSSPSSQPPPAADSEAPRRETPPEKPVYQGEALDSLNIRLSAGMDQNVVFAVSKGTRLSILEGADGDWVKVKAPDGRTGWCNKNYLKITPADLPDASNAAREQETFPAFAQVSYAKAAQPLTVYVSIRDQKVTVVDAKDLVVQVFPCSTGMEGYETPTGTYTVTNRGESFYNKSLKEGAYYWTQFYGNYLFHSPPFDENREMIAGEAEKLGQPASHGCVRLSLDNAKWFYDNIKNDTKVVIQ</sequence>
<evidence type="ECO:0000256" key="5">
    <source>
        <dbReference type="ARBA" id="ARBA00022984"/>
    </source>
</evidence>
<dbReference type="PANTHER" id="PTHR30582">
    <property type="entry name" value="L,D-TRANSPEPTIDASE"/>
    <property type="match status" value="1"/>
</dbReference>
<dbReference type="SUPFAM" id="SSF141523">
    <property type="entry name" value="L,D-transpeptidase catalytic domain-like"/>
    <property type="match status" value="1"/>
</dbReference>
<evidence type="ECO:0000259" key="12">
    <source>
        <dbReference type="PROSITE" id="PS52029"/>
    </source>
</evidence>
<keyword evidence="6 7" id="KW-0961">Cell wall biogenesis/degradation</keyword>
<feature type="signal peptide" evidence="9">
    <location>
        <begin position="1"/>
        <end position="30"/>
    </location>
</feature>
<evidence type="ECO:0000256" key="7">
    <source>
        <dbReference type="PROSITE-ProRule" id="PRU01373"/>
    </source>
</evidence>
<feature type="domain" description="SH3b" evidence="11">
    <location>
        <begin position="73"/>
        <end position="138"/>
    </location>
</feature>
<organism evidence="13 14">
    <name type="scientific">Faecalispora sporosphaeroides</name>
    <dbReference type="NCBI Taxonomy" id="1549"/>
    <lineage>
        <taxon>Bacteria</taxon>
        <taxon>Bacillati</taxon>
        <taxon>Bacillota</taxon>
        <taxon>Clostridia</taxon>
        <taxon>Eubacteriales</taxon>
        <taxon>Oscillospiraceae</taxon>
        <taxon>Faecalispora</taxon>
    </lineage>
</organism>
<gene>
    <name evidence="13" type="ORF">E7512_00430</name>
</gene>
<feature type="domain" description="SH3" evidence="10">
    <location>
        <begin position="73"/>
        <end position="139"/>
    </location>
</feature>
<dbReference type="InterPro" id="IPR003646">
    <property type="entry name" value="SH3-like_bac-type"/>
</dbReference>
<keyword evidence="3" id="KW-0808">Transferase</keyword>
<evidence type="ECO:0000256" key="8">
    <source>
        <dbReference type="SAM" id="MobiDB-lite"/>
    </source>
</evidence>
<keyword evidence="5 7" id="KW-0573">Peptidoglycan synthesis</keyword>